<evidence type="ECO:0000256" key="1">
    <source>
        <dbReference type="ARBA" id="ARBA00004202"/>
    </source>
</evidence>
<gene>
    <name evidence="10" type="ORF">Gferi_22365</name>
</gene>
<dbReference type="PROSITE" id="PS50893">
    <property type="entry name" value="ABC_TRANSPORTER_2"/>
    <property type="match status" value="2"/>
</dbReference>
<evidence type="ECO:0000313" key="10">
    <source>
        <dbReference type="EMBL" id="AOT72037.1"/>
    </source>
</evidence>
<name>A0A1D8GM91_9FIRM</name>
<keyword evidence="8" id="KW-0472">Membrane</keyword>
<dbReference type="GO" id="GO:0043190">
    <property type="term" value="C:ATP-binding cassette (ABC) transporter complex"/>
    <property type="evidence" value="ECO:0007669"/>
    <property type="project" value="TreeGrafter"/>
</dbReference>
<evidence type="ECO:0000256" key="7">
    <source>
        <dbReference type="ARBA" id="ARBA00022967"/>
    </source>
</evidence>
<accession>A0A1D8GM91</accession>
<evidence type="ECO:0000259" key="9">
    <source>
        <dbReference type="PROSITE" id="PS50893"/>
    </source>
</evidence>
<keyword evidence="6" id="KW-0067">ATP-binding</keyword>
<feature type="domain" description="ABC transporter" evidence="9">
    <location>
        <begin position="7"/>
        <end position="245"/>
    </location>
</feature>
<dbReference type="PROSITE" id="PS00211">
    <property type="entry name" value="ABC_TRANSPORTER_1"/>
    <property type="match status" value="1"/>
</dbReference>
<evidence type="ECO:0000256" key="5">
    <source>
        <dbReference type="ARBA" id="ARBA00022741"/>
    </source>
</evidence>
<dbReference type="AlphaFoldDB" id="A0A1D8GM91"/>
<dbReference type="InterPro" id="IPR027417">
    <property type="entry name" value="P-loop_NTPase"/>
</dbReference>
<dbReference type="CDD" id="cd03225">
    <property type="entry name" value="ABC_cobalt_CbiO_domain1"/>
    <property type="match status" value="2"/>
</dbReference>
<keyword evidence="5" id="KW-0547">Nucleotide-binding</keyword>
<dbReference type="GO" id="GO:0005524">
    <property type="term" value="F:ATP binding"/>
    <property type="evidence" value="ECO:0007669"/>
    <property type="project" value="UniProtKB-KW"/>
</dbReference>
<keyword evidence="7" id="KW-1278">Translocase</keyword>
<dbReference type="KEGG" id="gfe:Gferi_22365"/>
<keyword evidence="11" id="KW-1185">Reference proteome</keyword>
<dbReference type="SUPFAM" id="SSF52540">
    <property type="entry name" value="P-loop containing nucleoside triphosphate hydrolases"/>
    <property type="match status" value="2"/>
</dbReference>
<dbReference type="InterPro" id="IPR003593">
    <property type="entry name" value="AAA+_ATPase"/>
</dbReference>
<dbReference type="InterPro" id="IPR050095">
    <property type="entry name" value="ECF_ABC_transporter_ATP-bd"/>
</dbReference>
<dbReference type="NCBIfam" id="NF010167">
    <property type="entry name" value="PRK13648.1"/>
    <property type="match status" value="2"/>
</dbReference>
<dbReference type="RefSeq" id="WP_069980352.1">
    <property type="nucleotide sequence ID" value="NZ_CP017269.1"/>
</dbReference>
<dbReference type="Proteomes" id="UP000095743">
    <property type="component" value="Chromosome"/>
</dbReference>
<comment type="similarity">
    <text evidence="2">Belongs to the ABC transporter superfamily.</text>
</comment>
<evidence type="ECO:0000256" key="6">
    <source>
        <dbReference type="ARBA" id="ARBA00022840"/>
    </source>
</evidence>
<dbReference type="PANTHER" id="PTHR43553">
    <property type="entry name" value="HEAVY METAL TRANSPORTER"/>
    <property type="match status" value="1"/>
</dbReference>
<dbReference type="EMBL" id="CP017269">
    <property type="protein sequence ID" value="AOT72037.1"/>
    <property type="molecule type" value="Genomic_DNA"/>
</dbReference>
<dbReference type="Gene3D" id="3.40.50.300">
    <property type="entry name" value="P-loop containing nucleotide triphosphate hydrolases"/>
    <property type="match status" value="2"/>
</dbReference>
<dbReference type="GO" id="GO:0016887">
    <property type="term" value="F:ATP hydrolysis activity"/>
    <property type="evidence" value="ECO:0007669"/>
    <property type="project" value="InterPro"/>
</dbReference>
<protein>
    <recommendedName>
        <fullName evidence="9">ABC transporter domain-containing protein</fullName>
    </recommendedName>
</protein>
<evidence type="ECO:0000256" key="4">
    <source>
        <dbReference type="ARBA" id="ARBA00022475"/>
    </source>
</evidence>
<evidence type="ECO:0000256" key="8">
    <source>
        <dbReference type="ARBA" id="ARBA00023136"/>
    </source>
</evidence>
<evidence type="ECO:0000256" key="2">
    <source>
        <dbReference type="ARBA" id="ARBA00005417"/>
    </source>
</evidence>
<keyword evidence="3" id="KW-0813">Transport</keyword>
<dbReference type="PANTHER" id="PTHR43553:SF21">
    <property type="entry name" value="ABC TRANSPORTER ATP-BINDING PROTEIN MA_1418-RELATED"/>
    <property type="match status" value="1"/>
</dbReference>
<keyword evidence="4" id="KW-1003">Cell membrane</keyword>
<dbReference type="InterPro" id="IPR015856">
    <property type="entry name" value="ABC_transpr_CbiO/EcfA_su"/>
</dbReference>
<evidence type="ECO:0000256" key="3">
    <source>
        <dbReference type="ARBA" id="ARBA00022448"/>
    </source>
</evidence>
<dbReference type="Pfam" id="PF00005">
    <property type="entry name" value="ABC_tran"/>
    <property type="match status" value="2"/>
</dbReference>
<proteinExistence type="inferred from homology"/>
<comment type="subcellular location">
    <subcellularLocation>
        <location evidence="1">Cell membrane</location>
        <topology evidence="1">Peripheral membrane protein</topology>
    </subcellularLocation>
</comment>
<dbReference type="InterPro" id="IPR017871">
    <property type="entry name" value="ABC_transporter-like_CS"/>
</dbReference>
<dbReference type="STRING" id="1424294.Gferi_22365"/>
<dbReference type="OrthoDB" id="501320at2"/>
<dbReference type="InterPro" id="IPR003439">
    <property type="entry name" value="ABC_transporter-like_ATP-bd"/>
</dbReference>
<dbReference type="SMART" id="SM00382">
    <property type="entry name" value="AAA"/>
    <property type="match status" value="2"/>
</dbReference>
<evidence type="ECO:0000313" key="11">
    <source>
        <dbReference type="Proteomes" id="UP000095743"/>
    </source>
</evidence>
<dbReference type="GO" id="GO:0042626">
    <property type="term" value="F:ATPase-coupled transmembrane transporter activity"/>
    <property type="evidence" value="ECO:0007669"/>
    <property type="project" value="TreeGrafter"/>
</dbReference>
<organism evidence="10 11">
    <name type="scientific">Geosporobacter ferrireducens</name>
    <dbReference type="NCBI Taxonomy" id="1424294"/>
    <lineage>
        <taxon>Bacteria</taxon>
        <taxon>Bacillati</taxon>
        <taxon>Bacillota</taxon>
        <taxon>Clostridia</taxon>
        <taxon>Peptostreptococcales</taxon>
        <taxon>Thermotaleaceae</taxon>
        <taxon>Geosporobacter</taxon>
    </lineage>
</organism>
<feature type="domain" description="ABC transporter" evidence="9">
    <location>
        <begin position="260"/>
        <end position="493"/>
    </location>
</feature>
<reference evidence="10 11" key="1">
    <citation type="submission" date="2016-09" db="EMBL/GenBank/DDBJ databases">
        <title>Genomic analysis reveals versatility of anaerobic energy metabolism of Geosporobacter ferrireducens IRF9 of phylum Firmicutes.</title>
        <authorList>
            <person name="Kim S.-J."/>
        </authorList>
    </citation>
    <scope>NUCLEOTIDE SEQUENCE [LARGE SCALE GENOMIC DNA]</scope>
    <source>
        <strain evidence="10 11">IRF9</strain>
    </source>
</reference>
<sequence>MKQLFTARIEGLYYPEQMNPVLKDISLSFRPGQFIFLAGPPRSGKSSLCQALAGVIPSFKEGVLRGEINFEGENIIGKPLPEVTGKIGLVRDEPQNQLFCTTVEEDLAFGPCNLLLEPEEVKRKIKKALHFVGLEGFENRKPETLSGGEAQRIALASMLTLEPKVIILDGAVTQLDPQSRREIYEKLHTLAQQEKKIVIIVEEKAYQYLYLAHRLICLDQGTVLYDGYPKKEVLFDVKKPWNFPEKVPVDNAADKERPRISVNHLTFQYPNRKFALKNISLDIYPGEFVALMGRNGAGKTTLAKHFNGLHKPGSGDVVINHMNTKEYSTAQLASQVGYLFQNPQIQICTHSVQAEVAFALKAKKIPKREIEGKVSQLMDKMGLIKFAQEHPYKLAKSDVQRLALASCLINEPQILIVDEPTSQMSAAQSWETMELISQYNRSGVTVIMISHDLNLALNFTSRMIIMNQGQITLDIPTAHCFNHEEKLRGLGLDIREVYAEGEMRYEAIAGV</sequence>